<gene>
    <name evidence="2" type="ORF">Tdes44962_MAKER04359</name>
</gene>
<comment type="caution">
    <text evidence="2">The sequence shown here is derived from an EMBL/GenBank/DDBJ whole genome shotgun (WGS) entry which is preliminary data.</text>
</comment>
<protein>
    <submittedName>
        <fullName evidence="2">Uncharacterized protein</fullName>
    </submittedName>
</protein>
<evidence type="ECO:0000313" key="3">
    <source>
        <dbReference type="Proteomes" id="UP001138500"/>
    </source>
</evidence>
<accession>A0A9W7SMT0</accession>
<evidence type="ECO:0000256" key="1">
    <source>
        <dbReference type="SAM" id="MobiDB-lite"/>
    </source>
</evidence>
<dbReference type="EMBL" id="RIBY02002145">
    <property type="protein sequence ID" value="KAH9824539.1"/>
    <property type="molecule type" value="Genomic_DNA"/>
</dbReference>
<proteinExistence type="predicted"/>
<feature type="compositionally biased region" description="Polar residues" evidence="1">
    <location>
        <begin position="8"/>
        <end position="21"/>
    </location>
</feature>
<organism evidence="2 3">
    <name type="scientific">Teratosphaeria destructans</name>
    <dbReference type="NCBI Taxonomy" id="418781"/>
    <lineage>
        <taxon>Eukaryota</taxon>
        <taxon>Fungi</taxon>
        <taxon>Dikarya</taxon>
        <taxon>Ascomycota</taxon>
        <taxon>Pezizomycotina</taxon>
        <taxon>Dothideomycetes</taxon>
        <taxon>Dothideomycetidae</taxon>
        <taxon>Mycosphaerellales</taxon>
        <taxon>Teratosphaeriaceae</taxon>
        <taxon>Teratosphaeria</taxon>
    </lineage>
</organism>
<reference evidence="2 3" key="1">
    <citation type="journal article" date="2018" name="IMA Fungus">
        <title>IMA Genome-F 10: Nine draft genome sequences of Claviceps purpurea s.lat., including C. arundinis, C. humidiphila, and C. cf. spartinae, pseudomolecules for the pitch canker pathogen Fusarium circinatum, draft genome of Davidsoniella eucalypti, Grosmannia galeiformis, Quambalaria eucalypti, and Teratosphaeria destructans.</title>
        <authorList>
            <person name="Wingfield B.D."/>
            <person name="Liu M."/>
            <person name="Nguyen H.D."/>
            <person name="Lane F.A."/>
            <person name="Morgan S.W."/>
            <person name="De Vos L."/>
            <person name="Wilken P.M."/>
            <person name="Duong T.A."/>
            <person name="Aylward J."/>
            <person name="Coetzee M.P."/>
            <person name="Dadej K."/>
            <person name="De Beer Z.W."/>
            <person name="Findlay W."/>
            <person name="Havenga M."/>
            <person name="Kolarik M."/>
            <person name="Menzies J.G."/>
            <person name="Naidoo K."/>
            <person name="Pochopski O."/>
            <person name="Shoukouhi P."/>
            <person name="Santana Q.C."/>
            <person name="Seifert K.A."/>
            <person name="Soal N."/>
            <person name="Steenkamp E.T."/>
            <person name="Tatham C.T."/>
            <person name="van der Nest M.A."/>
            <person name="Wingfield M.J."/>
        </authorList>
    </citation>
    <scope>NUCLEOTIDE SEQUENCE [LARGE SCALE GENOMIC DNA]</scope>
    <source>
        <strain evidence="2">CMW44962</strain>
    </source>
</reference>
<reference evidence="2 3" key="2">
    <citation type="journal article" date="2021" name="Curr. Genet.">
        <title>Genetic response to nitrogen starvation in the aggressive Eucalyptus foliar pathogen Teratosphaeria destructans.</title>
        <authorList>
            <person name="Havenga M."/>
            <person name="Wingfield B.D."/>
            <person name="Wingfield M.J."/>
            <person name="Dreyer L.L."/>
            <person name="Roets F."/>
            <person name="Aylward J."/>
        </authorList>
    </citation>
    <scope>NUCLEOTIDE SEQUENCE [LARGE SCALE GENOMIC DNA]</scope>
    <source>
        <strain evidence="2">CMW44962</strain>
    </source>
</reference>
<feature type="region of interest" description="Disordered" evidence="1">
    <location>
        <begin position="1"/>
        <end position="31"/>
    </location>
</feature>
<dbReference type="Proteomes" id="UP001138500">
    <property type="component" value="Unassembled WGS sequence"/>
</dbReference>
<name>A0A9W7SMT0_9PEZI</name>
<sequence length="61" mass="6719">MAPRRSTQETVPATNTANNSEAKPKRNVRPRKVLATKKVDPKLAKMYVPVSAARKRVDSSA</sequence>
<keyword evidence="3" id="KW-1185">Reference proteome</keyword>
<dbReference type="AlphaFoldDB" id="A0A9W7SMT0"/>
<evidence type="ECO:0000313" key="2">
    <source>
        <dbReference type="EMBL" id="KAH9824539.1"/>
    </source>
</evidence>